<evidence type="ECO:0000313" key="2">
    <source>
        <dbReference type="EMBL" id="CAF1541474.1"/>
    </source>
</evidence>
<feature type="non-terminal residue" evidence="2">
    <location>
        <position position="54"/>
    </location>
</feature>
<proteinExistence type="predicted"/>
<dbReference type="AlphaFoldDB" id="A0A815WFY5"/>
<organism evidence="2 3">
    <name type="scientific">Rotaria sordida</name>
    <dbReference type="NCBI Taxonomy" id="392033"/>
    <lineage>
        <taxon>Eukaryota</taxon>
        <taxon>Metazoa</taxon>
        <taxon>Spiralia</taxon>
        <taxon>Gnathifera</taxon>
        <taxon>Rotifera</taxon>
        <taxon>Eurotatoria</taxon>
        <taxon>Bdelloidea</taxon>
        <taxon>Philodinida</taxon>
        <taxon>Philodinidae</taxon>
        <taxon>Rotaria</taxon>
    </lineage>
</organism>
<feature type="region of interest" description="Disordered" evidence="1">
    <location>
        <begin position="33"/>
        <end position="54"/>
    </location>
</feature>
<evidence type="ECO:0000256" key="1">
    <source>
        <dbReference type="SAM" id="MobiDB-lite"/>
    </source>
</evidence>
<accession>A0A815WFY5</accession>
<gene>
    <name evidence="2" type="ORF">SEV965_LOCUS38156</name>
</gene>
<dbReference type="EMBL" id="CAJNOU010008847">
    <property type="protein sequence ID" value="CAF1541474.1"/>
    <property type="molecule type" value="Genomic_DNA"/>
</dbReference>
<reference evidence="2" key="1">
    <citation type="submission" date="2021-02" db="EMBL/GenBank/DDBJ databases">
        <authorList>
            <person name="Nowell W R."/>
        </authorList>
    </citation>
    <scope>NUCLEOTIDE SEQUENCE</scope>
</reference>
<name>A0A815WFY5_9BILA</name>
<evidence type="ECO:0000313" key="3">
    <source>
        <dbReference type="Proteomes" id="UP000663889"/>
    </source>
</evidence>
<comment type="caution">
    <text evidence="2">The sequence shown here is derived from an EMBL/GenBank/DDBJ whole genome shotgun (WGS) entry which is preliminary data.</text>
</comment>
<protein>
    <submittedName>
        <fullName evidence="2">Uncharacterized protein</fullName>
    </submittedName>
</protein>
<sequence length="54" mass="6387">MTLDRSRWREAINLDVHIKPTHTNIKNIVHEYKQRAARRRKTEVATSTETTKGK</sequence>
<feature type="compositionally biased region" description="Polar residues" evidence="1">
    <location>
        <begin position="44"/>
        <end position="54"/>
    </location>
</feature>
<dbReference type="Proteomes" id="UP000663889">
    <property type="component" value="Unassembled WGS sequence"/>
</dbReference>